<dbReference type="Gene3D" id="3.40.190.290">
    <property type="match status" value="1"/>
</dbReference>
<keyword evidence="3" id="KW-0238">DNA-binding</keyword>
<protein>
    <submittedName>
        <fullName evidence="6">HTH-type transcriptional regulator DmlR</fullName>
    </submittedName>
</protein>
<name>A0A1M7YSF8_9VIBR</name>
<dbReference type="Gene3D" id="1.10.10.10">
    <property type="entry name" value="Winged helix-like DNA-binding domain superfamily/Winged helix DNA-binding domain"/>
    <property type="match status" value="1"/>
</dbReference>
<dbReference type="Proteomes" id="UP000184600">
    <property type="component" value="Unassembled WGS sequence"/>
</dbReference>
<dbReference type="PANTHER" id="PTHR30537">
    <property type="entry name" value="HTH-TYPE TRANSCRIPTIONAL REGULATOR"/>
    <property type="match status" value="1"/>
</dbReference>
<accession>A0A1M7YSF8</accession>
<evidence type="ECO:0000256" key="4">
    <source>
        <dbReference type="ARBA" id="ARBA00023163"/>
    </source>
</evidence>
<evidence type="ECO:0000256" key="2">
    <source>
        <dbReference type="ARBA" id="ARBA00023015"/>
    </source>
</evidence>
<dbReference type="OrthoDB" id="9786526at2"/>
<evidence type="ECO:0000313" key="6">
    <source>
        <dbReference type="EMBL" id="SHO55553.1"/>
    </source>
</evidence>
<reference evidence="7" key="1">
    <citation type="submission" date="2016-12" db="EMBL/GenBank/DDBJ databases">
        <authorList>
            <person name="Rodrigo-Torres L."/>
            <person name="Arahal R.D."/>
            <person name="Lucena T."/>
        </authorList>
    </citation>
    <scope>NUCLEOTIDE SEQUENCE [LARGE SCALE GENOMIC DNA]</scope>
</reference>
<dbReference type="EMBL" id="FRFG01000015">
    <property type="protein sequence ID" value="SHO55553.1"/>
    <property type="molecule type" value="Genomic_DNA"/>
</dbReference>
<keyword evidence="7" id="KW-1185">Reference proteome</keyword>
<proteinExistence type="inferred from homology"/>
<dbReference type="AlphaFoldDB" id="A0A1M7YSF8"/>
<evidence type="ECO:0000259" key="5">
    <source>
        <dbReference type="PROSITE" id="PS50931"/>
    </source>
</evidence>
<dbReference type="PANTHER" id="PTHR30537:SF5">
    <property type="entry name" value="HTH-TYPE TRANSCRIPTIONAL ACTIVATOR TTDR-RELATED"/>
    <property type="match status" value="1"/>
</dbReference>
<evidence type="ECO:0000313" key="7">
    <source>
        <dbReference type="Proteomes" id="UP000184600"/>
    </source>
</evidence>
<keyword evidence="4" id="KW-0804">Transcription</keyword>
<dbReference type="GO" id="GO:0043565">
    <property type="term" value="F:sequence-specific DNA binding"/>
    <property type="evidence" value="ECO:0007669"/>
    <property type="project" value="TreeGrafter"/>
</dbReference>
<feature type="domain" description="HTH lysR-type" evidence="5">
    <location>
        <begin position="5"/>
        <end position="62"/>
    </location>
</feature>
<dbReference type="STRING" id="1117707.VQ7734_01289"/>
<dbReference type="SUPFAM" id="SSF46785">
    <property type="entry name" value="Winged helix' DNA-binding domain"/>
    <property type="match status" value="1"/>
</dbReference>
<dbReference type="InterPro" id="IPR036390">
    <property type="entry name" value="WH_DNA-bd_sf"/>
</dbReference>
<gene>
    <name evidence="6" type="primary">dmlR_5</name>
    <name evidence="6" type="ORF">VQ7734_01289</name>
</gene>
<evidence type="ECO:0000256" key="3">
    <source>
        <dbReference type="ARBA" id="ARBA00023125"/>
    </source>
</evidence>
<sequence>MSHYPNPDDIKVFVLAAKSGGFSAAAQRLNASPAYVSKRVAILERTLGIRLFHRGARHVSLTTQGKVALEWAEKLLDVSEQMMLALKNEQAIPTGTLRIVTSTGFGSHCIAPLLSELPQQYPELEIDLELLDRPVDLISEGFDLEIRTGPVMPSDLIAKKIYTNHRILCASPGYIAVHGMPHTLKALKHHRCILIREREQAGEQWHLLQDQQAVDTKVKFVMKTNYGEVAKRWCLDGAGIMLRSVWSVREALEAGSLVQVLPEFTQPADFWAIYPDRLSASAKLRVVVDYLSQRLGAPSV</sequence>
<dbReference type="InterPro" id="IPR036388">
    <property type="entry name" value="WH-like_DNA-bd_sf"/>
</dbReference>
<dbReference type="Pfam" id="PF03466">
    <property type="entry name" value="LysR_substrate"/>
    <property type="match status" value="1"/>
</dbReference>
<comment type="similarity">
    <text evidence="1">Belongs to the LysR transcriptional regulatory family.</text>
</comment>
<dbReference type="InterPro" id="IPR000847">
    <property type="entry name" value="LysR_HTH_N"/>
</dbReference>
<dbReference type="GO" id="GO:0003700">
    <property type="term" value="F:DNA-binding transcription factor activity"/>
    <property type="evidence" value="ECO:0007669"/>
    <property type="project" value="InterPro"/>
</dbReference>
<keyword evidence="2" id="KW-0805">Transcription regulation</keyword>
<evidence type="ECO:0000256" key="1">
    <source>
        <dbReference type="ARBA" id="ARBA00009437"/>
    </source>
</evidence>
<dbReference type="FunFam" id="3.40.190.290:FF:000001">
    <property type="entry name" value="Transcriptional regulator, LysR family"/>
    <property type="match status" value="1"/>
</dbReference>
<dbReference type="InterPro" id="IPR005119">
    <property type="entry name" value="LysR_subst-bd"/>
</dbReference>
<dbReference type="SUPFAM" id="SSF53850">
    <property type="entry name" value="Periplasmic binding protein-like II"/>
    <property type="match status" value="1"/>
</dbReference>
<dbReference type="InterPro" id="IPR058163">
    <property type="entry name" value="LysR-type_TF_proteobact-type"/>
</dbReference>
<dbReference type="Pfam" id="PF00126">
    <property type="entry name" value="HTH_1"/>
    <property type="match status" value="1"/>
</dbReference>
<dbReference type="RefSeq" id="WP_073580673.1">
    <property type="nucleotide sequence ID" value="NZ_AP024897.1"/>
</dbReference>
<dbReference type="GO" id="GO:0006351">
    <property type="term" value="P:DNA-templated transcription"/>
    <property type="evidence" value="ECO:0007669"/>
    <property type="project" value="TreeGrafter"/>
</dbReference>
<organism evidence="6 7">
    <name type="scientific">Vibrio quintilis</name>
    <dbReference type="NCBI Taxonomy" id="1117707"/>
    <lineage>
        <taxon>Bacteria</taxon>
        <taxon>Pseudomonadati</taxon>
        <taxon>Pseudomonadota</taxon>
        <taxon>Gammaproteobacteria</taxon>
        <taxon>Vibrionales</taxon>
        <taxon>Vibrionaceae</taxon>
        <taxon>Vibrio</taxon>
    </lineage>
</organism>
<dbReference type="PROSITE" id="PS50931">
    <property type="entry name" value="HTH_LYSR"/>
    <property type="match status" value="1"/>
</dbReference>